<protein>
    <recommendedName>
        <fullName evidence="5">F-box domain-containing protein</fullName>
    </recommendedName>
</protein>
<sequence>MSDIGSNIINEYLILKRIFSHLLPKDLLSASLVCKDWHTVAKRVLQEFGGPLGYVWDPKENWPNFNRQILPKVILHFDIFNEGKINENTELITLETEKIIFKLKENYPLYYKFYTTSNRCFIGSNFSNKTHNKIDTKTGSELNALQSVLLLNDSPGCTIKTFEITSKSDLKKEVINKFQSRDIKGIILIGNFIPNFQNSMKTLFKGLERLNAPLAGGRCYSLFRVDDVSRIDNKETNELTNIEILGITFEGENVTTNSAVHKLKMDHDKFLKEFSEEVGPRPDNSTRIAFLFVCVDRIDIFSEEYEWKLLKKYFPNVPVYGFFCYGEYFLKGKENQTSPLPKKRKVYNQNPDAFYYQSTSYLIVTIKNHL</sequence>
<dbReference type="Pfam" id="PF12937">
    <property type="entry name" value="F-box-like"/>
    <property type="match status" value="1"/>
</dbReference>
<evidence type="ECO:0008006" key="5">
    <source>
        <dbReference type="Google" id="ProtNLM"/>
    </source>
</evidence>
<keyword evidence="4" id="KW-1185">Reference proteome</keyword>
<dbReference type="Proteomes" id="UP000494040">
    <property type="component" value="Unassembled WGS sequence"/>
</dbReference>
<proteinExistence type="predicted"/>
<dbReference type="EnsemblMetazoa" id="XM_014392797.2">
    <property type="protein sequence ID" value="XP_014248283.1"/>
    <property type="gene ID" value="LOC106665963"/>
</dbReference>
<feature type="domain" description="F-box" evidence="2">
    <location>
        <begin position="14"/>
        <end position="42"/>
    </location>
</feature>
<dbReference type="PANTHER" id="PTHR14939">
    <property type="entry name" value="F-BOX ONLY PROTEIN 22"/>
    <property type="match status" value="1"/>
</dbReference>
<dbReference type="RefSeq" id="XP_014248283.1">
    <property type="nucleotide sequence ID" value="XM_014392797.2"/>
</dbReference>
<evidence type="ECO:0000259" key="1">
    <source>
        <dbReference type="Pfam" id="PF10442"/>
    </source>
</evidence>
<accession>A0A8I6RRL4</accession>
<dbReference type="GO" id="GO:0032436">
    <property type="term" value="P:positive regulation of proteasomal ubiquitin-dependent protein catabolic process"/>
    <property type="evidence" value="ECO:0007669"/>
    <property type="project" value="TreeGrafter"/>
</dbReference>
<name>A0A8I6RRL4_CIMLE</name>
<dbReference type="InterPro" id="IPR019494">
    <property type="entry name" value="FIST_C"/>
</dbReference>
<dbReference type="Gene3D" id="1.20.1280.50">
    <property type="match status" value="1"/>
</dbReference>
<reference evidence="3" key="1">
    <citation type="submission" date="2022-01" db="UniProtKB">
        <authorList>
            <consortium name="EnsemblMetazoa"/>
        </authorList>
    </citation>
    <scope>IDENTIFICATION</scope>
</reference>
<evidence type="ECO:0000313" key="4">
    <source>
        <dbReference type="Proteomes" id="UP000494040"/>
    </source>
</evidence>
<dbReference type="InterPro" id="IPR001810">
    <property type="entry name" value="F-box_dom"/>
</dbReference>
<dbReference type="GO" id="GO:0000209">
    <property type="term" value="P:protein polyubiquitination"/>
    <property type="evidence" value="ECO:0007669"/>
    <property type="project" value="TreeGrafter"/>
</dbReference>
<dbReference type="GeneID" id="106665963"/>
<feature type="domain" description="FIST C-domain" evidence="1">
    <location>
        <begin position="247"/>
        <end position="329"/>
    </location>
</feature>
<evidence type="ECO:0000313" key="3">
    <source>
        <dbReference type="EnsemblMetazoa" id="XP_014248283.1"/>
    </source>
</evidence>
<dbReference type="KEGG" id="clec:106665963"/>
<evidence type="ECO:0000259" key="2">
    <source>
        <dbReference type="Pfam" id="PF12937"/>
    </source>
</evidence>
<dbReference type="Pfam" id="PF10442">
    <property type="entry name" value="FIST_C"/>
    <property type="match status" value="1"/>
</dbReference>
<dbReference type="AlphaFoldDB" id="A0A8I6RRL4"/>
<organism evidence="3 4">
    <name type="scientific">Cimex lectularius</name>
    <name type="common">Bed bug</name>
    <name type="synonym">Acanthia lectularia</name>
    <dbReference type="NCBI Taxonomy" id="79782"/>
    <lineage>
        <taxon>Eukaryota</taxon>
        <taxon>Metazoa</taxon>
        <taxon>Ecdysozoa</taxon>
        <taxon>Arthropoda</taxon>
        <taxon>Hexapoda</taxon>
        <taxon>Insecta</taxon>
        <taxon>Pterygota</taxon>
        <taxon>Neoptera</taxon>
        <taxon>Paraneoptera</taxon>
        <taxon>Hemiptera</taxon>
        <taxon>Heteroptera</taxon>
        <taxon>Panheteroptera</taxon>
        <taxon>Cimicomorpha</taxon>
        <taxon>Cimicidae</taxon>
        <taxon>Cimex</taxon>
    </lineage>
</organism>
<dbReference type="PANTHER" id="PTHR14939:SF5">
    <property type="entry name" value="F-BOX ONLY PROTEIN 22"/>
    <property type="match status" value="1"/>
</dbReference>
<dbReference type="OrthoDB" id="199913at2759"/>
<dbReference type="InterPro" id="IPR036047">
    <property type="entry name" value="F-box-like_dom_sf"/>
</dbReference>
<dbReference type="SUPFAM" id="SSF81383">
    <property type="entry name" value="F-box domain"/>
    <property type="match status" value="1"/>
</dbReference>